<evidence type="ECO:0000256" key="3">
    <source>
        <dbReference type="ARBA" id="ARBA00022553"/>
    </source>
</evidence>
<dbReference type="Gene3D" id="3.30.450.20">
    <property type="entry name" value="PAS domain"/>
    <property type="match status" value="1"/>
</dbReference>
<sequence length="339" mass="36592">MGADIRKILYSRLPDRVGNRATALLIEIGIGLGAALAMLLVRFGLTEVAGDRAPYALNFLAVVIATLIAGWRSGLIALLLGQVLTWYLIVSPTLTPNGVDRDRLGGFILATCSVGLILFVMALYQREIAKGVAERERRLKLLDQALDEIDHRTRNNYSTVLAVVQLQAQRSQDPSVKTALRQVADRIQAIASASEKLALRSGDLDRIKLDEHLCSLVDQIDRGIARDGIDVVCDVEEVSASPDMATSISIIVNELVTNAIKHAFNGEGHGSVSVKGKAGQLFELVVEDDGRGIAAASKPERSGLGSKLVDSFVRQLGAHHEVVSTERGTVHRLLIPDLN</sequence>
<gene>
    <name evidence="10" type="ORF">H9L15_11775</name>
</gene>
<keyword evidence="4" id="KW-0808">Transferase</keyword>
<accession>A0ABX6T218</accession>
<organism evidence="10 11">
    <name type="scientific">Sphingomonas daechungensis</name>
    <dbReference type="NCBI Taxonomy" id="1176646"/>
    <lineage>
        <taxon>Bacteria</taxon>
        <taxon>Pseudomonadati</taxon>
        <taxon>Pseudomonadota</taxon>
        <taxon>Alphaproteobacteria</taxon>
        <taxon>Sphingomonadales</taxon>
        <taxon>Sphingomonadaceae</taxon>
        <taxon>Sphingomonas</taxon>
    </lineage>
</organism>
<protein>
    <recommendedName>
        <fullName evidence="2">histidine kinase</fullName>
        <ecNumber evidence="2">2.7.13.3</ecNumber>
    </recommendedName>
</protein>
<keyword evidence="11" id="KW-1185">Reference proteome</keyword>
<dbReference type="Proteomes" id="UP000516134">
    <property type="component" value="Chromosome"/>
</dbReference>
<feature type="transmembrane region" description="Helical" evidence="8">
    <location>
        <begin position="76"/>
        <end position="94"/>
    </location>
</feature>
<evidence type="ECO:0000313" key="11">
    <source>
        <dbReference type="Proteomes" id="UP000516134"/>
    </source>
</evidence>
<evidence type="ECO:0000256" key="8">
    <source>
        <dbReference type="SAM" id="Phobius"/>
    </source>
</evidence>
<dbReference type="InterPro" id="IPR011495">
    <property type="entry name" value="Sig_transdc_His_kin_sub2_dim/P"/>
</dbReference>
<dbReference type="SMART" id="SM00387">
    <property type="entry name" value="HATPase_c"/>
    <property type="match status" value="1"/>
</dbReference>
<keyword evidence="6" id="KW-0418">Kinase</keyword>
<feature type="domain" description="Histidine kinase" evidence="9">
    <location>
        <begin position="148"/>
        <end position="339"/>
    </location>
</feature>
<reference evidence="10 11" key="1">
    <citation type="submission" date="2020-08" db="EMBL/GenBank/DDBJ databases">
        <title>Genome sequence of Sphingomonas daechungensis KACC 18115T.</title>
        <authorList>
            <person name="Hyun D.-W."/>
            <person name="Bae J.-W."/>
        </authorList>
    </citation>
    <scope>NUCLEOTIDE SEQUENCE [LARGE SCALE GENOMIC DNA]</scope>
    <source>
        <strain evidence="10 11">KACC 18115</strain>
    </source>
</reference>
<proteinExistence type="predicted"/>
<dbReference type="RefSeq" id="WP_187714205.1">
    <property type="nucleotide sequence ID" value="NZ_BAABJC010000001.1"/>
</dbReference>
<feature type="transmembrane region" description="Helical" evidence="8">
    <location>
        <begin position="106"/>
        <end position="124"/>
    </location>
</feature>
<dbReference type="Pfam" id="PF02518">
    <property type="entry name" value="HATPase_c"/>
    <property type="match status" value="1"/>
</dbReference>
<evidence type="ECO:0000256" key="4">
    <source>
        <dbReference type="ARBA" id="ARBA00022679"/>
    </source>
</evidence>
<dbReference type="PANTHER" id="PTHR41523:SF8">
    <property type="entry name" value="ETHYLENE RESPONSE SENSOR PROTEIN"/>
    <property type="match status" value="1"/>
</dbReference>
<evidence type="ECO:0000256" key="7">
    <source>
        <dbReference type="ARBA" id="ARBA00022840"/>
    </source>
</evidence>
<dbReference type="Gene3D" id="3.30.565.10">
    <property type="entry name" value="Histidine kinase-like ATPase, C-terminal domain"/>
    <property type="match status" value="1"/>
</dbReference>
<dbReference type="GO" id="GO:0005524">
    <property type="term" value="F:ATP binding"/>
    <property type="evidence" value="ECO:0007669"/>
    <property type="project" value="UniProtKB-KW"/>
</dbReference>
<dbReference type="PANTHER" id="PTHR41523">
    <property type="entry name" value="TWO-COMPONENT SYSTEM SENSOR PROTEIN"/>
    <property type="match status" value="1"/>
</dbReference>
<evidence type="ECO:0000313" key="10">
    <source>
        <dbReference type="EMBL" id="QNP42773.1"/>
    </source>
</evidence>
<name>A0ABX6T218_9SPHN</name>
<dbReference type="Pfam" id="PF07568">
    <property type="entry name" value="HisKA_2"/>
    <property type="match status" value="1"/>
</dbReference>
<feature type="transmembrane region" description="Helical" evidence="8">
    <location>
        <begin position="21"/>
        <end position="41"/>
    </location>
</feature>
<keyword evidence="8" id="KW-0812">Transmembrane</keyword>
<keyword evidence="7 10" id="KW-0067">ATP-binding</keyword>
<keyword evidence="3" id="KW-0597">Phosphoprotein</keyword>
<evidence type="ECO:0000256" key="6">
    <source>
        <dbReference type="ARBA" id="ARBA00022777"/>
    </source>
</evidence>
<evidence type="ECO:0000256" key="5">
    <source>
        <dbReference type="ARBA" id="ARBA00022741"/>
    </source>
</evidence>
<keyword evidence="5" id="KW-0547">Nucleotide-binding</keyword>
<dbReference type="InterPro" id="IPR005467">
    <property type="entry name" value="His_kinase_dom"/>
</dbReference>
<dbReference type="EC" id="2.7.13.3" evidence="2"/>
<dbReference type="InterPro" id="IPR003594">
    <property type="entry name" value="HATPase_dom"/>
</dbReference>
<keyword evidence="8" id="KW-0472">Membrane</keyword>
<comment type="catalytic activity">
    <reaction evidence="1">
        <text>ATP + protein L-histidine = ADP + protein N-phospho-L-histidine.</text>
        <dbReference type="EC" id="2.7.13.3"/>
    </reaction>
</comment>
<dbReference type="SUPFAM" id="SSF55874">
    <property type="entry name" value="ATPase domain of HSP90 chaperone/DNA topoisomerase II/histidine kinase"/>
    <property type="match status" value="1"/>
</dbReference>
<dbReference type="PROSITE" id="PS50109">
    <property type="entry name" value="HIS_KIN"/>
    <property type="match status" value="1"/>
</dbReference>
<evidence type="ECO:0000259" key="9">
    <source>
        <dbReference type="PROSITE" id="PS50109"/>
    </source>
</evidence>
<keyword evidence="8" id="KW-1133">Transmembrane helix</keyword>
<dbReference type="InterPro" id="IPR036890">
    <property type="entry name" value="HATPase_C_sf"/>
</dbReference>
<evidence type="ECO:0000256" key="1">
    <source>
        <dbReference type="ARBA" id="ARBA00000085"/>
    </source>
</evidence>
<evidence type="ECO:0000256" key="2">
    <source>
        <dbReference type="ARBA" id="ARBA00012438"/>
    </source>
</evidence>
<dbReference type="EMBL" id="CP060780">
    <property type="protein sequence ID" value="QNP42773.1"/>
    <property type="molecule type" value="Genomic_DNA"/>
</dbReference>